<gene>
    <name evidence="7" type="primary">ytnP_2</name>
    <name evidence="7" type="ORF">PEL8287_00644</name>
</gene>
<sequence length="323" mass="34420">MTNLKTTRRTFLTSALATSAATPLIGLAAPARAAAELAPFRALYRFSIGAMRITIIDDARFTFPAPMFAMNQPEGSMAKFLANYGLPTDTVSAHMQITLVETGSHKVLLDAGMGDITFPGNDPDNGRLLAGLASIGVTPDDITDVIISHGHPDHIGGCTLDGQPCFPNAIYHIPPDELEFWTQKPGDEQNFMNTMIAVGNAKLSPLQGLIKTYGDGDKIVPGIAAVAAPGHTLGHHAFLLEDGGASLLHLMDAAVHYLVGPQEPDWALAVEMAPDIAAATRRKLFRTAADSKTLVAGYHFPFPGIGRIIETGDAWRFVPMQVA</sequence>
<feature type="chain" id="PRO_5012576829" evidence="5">
    <location>
        <begin position="34"/>
        <end position="323"/>
    </location>
</feature>
<name>A0A1Y5RED7_9RHOB</name>
<organism evidence="7 8">
    <name type="scientific">Roseovarius litorisediminis</name>
    <dbReference type="NCBI Taxonomy" id="1312363"/>
    <lineage>
        <taxon>Bacteria</taxon>
        <taxon>Pseudomonadati</taxon>
        <taxon>Pseudomonadota</taxon>
        <taxon>Alphaproteobacteria</taxon>
        <taxon>Rhodobacterales</taxon>
        <taxon>Roseobacteraceae</taxon>
        <taxon>Roseovarius</taxon>
    </lineage>
</organism>
<dbReference type="Pfam" id="PF00753">
    <property type="entry name" value="Lactamase_B"/>
    <property type="match status" value="1"/>
</dbReference>
<dbReference type="CDD" id="cd07720">
    <property type="entry name" value="OPHC2-like_MBL-fold"/>
    <property type="match status" value="1"/>
</dbReference>
<protein>
    <submittedName>
        <fullName evidence="7">Putative quorum-quenching lactonase YtnP</fullName>
        <ecNumber evidence="7">3.1.1.-</ecNumber>
    </submittedName>
</protein>
<dbReference type="InterPro" id="IPR051013">
    <property type="entry name" value="MBL_superfamily_lactonases"/>
</dbReference>
<evidence type="ECO:0000313" key="7">
    <source>
        <dbReference type="EMBL" id="SLN15282.1"/>
    </source>
</evidence>
<dbReference type="EMBL" id="FWFL01000001">
    <property type="protein sequence ID" value="SLN15282.1"/>
    <property type="molecule type" value="Genomic_DNA"/>
</dbReference>
<evidence type="ECO:0000256" key="4">
    <source>
        <dbReference type="ARBA" id="ARBA00022833"/>
    </source>
</evidence>
<dbReference type="SMART" id="SM00849">
    <property type="entry name" value="Lactamase_B"/>
    <property type="match status" value="1"/>
</dbReference>
<evidence type="ECO:0000256" key="2">
    <source>
        <dbReference type="ARBA" id="ARBA00022723"/>
    </source>
</evidence>
<reference evidence="7 8" key="1">
    <citation type="submission" date="2017-03" db="EMBL/GenBank/DDBJ databases">
        <authorList>
            <person name="Afonso C.L."/>
            <person name="Miller P.J."/>
            <person name="Scott M.A."/>
            <person name="Spackman E."/>
            <person name="Goraichik I."/>
            <person name="Dimitrov K.M."/>
            <person name="Suarez D.L."/>
            <person name="Swayne D.E."/>
        </authorList>
    </citation>
    <scope>NUCLEOTIDE SEQUENCE [LARGE SCALE GENOMIC DNA]</scope>
    <source>
        <strain evidence="7 8">CECT 8287</strain>
    </source>
</reference>
<keyword evidence="4" id="KW-0862">Zinc</keyword>
<dbReference type="SUPFAM" id="SSF56281">
    <property type="entry name" value="Metallo-hydrolase/oxidoreductase"/>
    <property type="match status" value="1"/>
</dbReference>
<keyword evidence="2" id="KW-0479">Metal-binding</keyword>
<feature type="domain" description="Metallo-beta-lactamase" evidence="6">
    <location>
        <begin position="94"/>
        <end position="299"/>
    </location>
</feature>
<keyword evidence="5" id="KW-0732">Signal</keyword>
<dbReference type="PROSITE" id="PS51318">
    <property type="entry name" value="TAT"/>
    <property type="match status" value="1"/>
</dbReference>
<dbReference type="PANTHER" id="PTHR42978">
    <property type="entry name" value="QUORUM-QUENCHING LACTONASE YTNP-RELATED-RELATED"/>
    <property type="match status" value="1"/>
</dbReference>
<keyword evidence="3 7" id="KW-0378">Hydrolase</keyword>
<dbReference type="EC" id="3.1.1.-" evidence="7"/>
<dbReference type="RefSeq" id="WP_085890880.1">
    <property type="nucleotide sequence ID" value="NZ_FWFL01000001.1"/>
</dbReference>
<dbReference type="Proteomes" id="UP000193827">
    <property type="component" value="Unassembled WGS sequence"/>
</dbReference>
<evidence type="ECO:0000256" key="1">
    <source>
        <dbReference type="ARBA" id="ARBA00007749"/>
    </source>
</evidence>
<feature type="signal peptide" evidence="5">
    <location>
        <begin position="1"/>
        <end position="33"/>
    </location>
</feature>
<proteinExistence type="inferred from homology"/>
<evidence type="ECO:0000259" key="6">
    <source>
        <dbReference type="SMART" id="SM00849"/>
    </source>
</evidence>
<dbReference type="GO" id="GO:0046872">
    <property type="term" value="F:metal ion binding"/>
    <property type="evidence" value="ECO:0007669"/>
    <property type="project" value="UniProtKB-KW"/>
</dbReference>
<evidence type="ECO:0000256" key="3">
    <source>
        <dbReference type="ARBA" id="ARBA00022801"/>
    </source>
</evidence>
<dbReference type="InterPro" id="IPR036866">
    <property type="entry name" value="RibonucZ/Hydroxyglut_hydro"/>
</dbReference>
<dbReference type="OrthoDB" id="9773738at2"/>
<evidence type="ECO:0000256" key="5">
    <source>
        <dbReference type="SAM" id="SignalP"/>
    </source>
</evidence>
<keyword evidence="8" id="KW-1185">Reference proteome</keyword>
<evidence type="ECO:0000313" key="8">
    <source>
        <dbReference type="Proteomes" id="UP000193827"/>
    </source>
</evidence>
<accession>A0A1Y5RED7</accession>
<dbReference type="InterPro" id="IPR001279">
    <property type="entry name" value="Metallo-B-lactamas"/>
</dbReference>
<dbReference type="InterPro" id="IPR006311">
    <property type="entry name" value="TAT_signal"/>
</dbReference>
<dbReference type="Gene3D" id="3.60.15.10">
    <property type="entry name" value="Ribonuclease Z/Hydroxyacylglutathione hydrolase-like"/>
    <property type="match status" value="1"/>
</dbReference>
<dbReference type="PANTHER" id="PTHR42978:SF6">
    <property type="entry name" value="QUORUM-QUENCHING LACTONASE YTNP-RELATED"/>
    <property type="match status" value="1"/>
</dbReference>
<dbReference type="AlphaFoldDB" id="A0A1Y5RED7"/>
<dbReference type="GO" id="GO:0016787">
    <property type="term" value="F:hydrolase activity"/>
    <property type="evidence" value="ECO:0007669"/>
    <property type="project" value="UniProtKB-KW"/>
</dbReference>
<comment type="similarity">
    <text evidence="1">Belongs to the metallo-beta-lactamase superfamily.</text>
</comment>